<dbReference type="GO" id="GO:0051920">
    <property type="term" value="F:peroxiredoxin activity"/>
    <property type="evidence" value="ECO:0007669"/>
    <property type="project" value="InterPro"/>
</dbReference>
<dbReference type="Pfam" id="PF02627">
    <property type="entry name" value="CMD"/>
    <property type="match status" value="1"/>
</dbReference>
<dbReference type="SUPFAM" id="SSF69118">
    <property type="entry name" value="AhpD-like"/>
    <property type="match status" value="1"/>
</dbReference>
<dbReference type="Proteomes" id="UP000238312">
    <property type="component" value="Unassembled WGS sequence"/>
</dbReference>
<sequence>MSRIAPIGPDELDARQWRIYDALVNGRRAAQPRPFPIVDEQGALTGPCNAWLLNSAIGSAFEQLGAAVRFEISLTAREREITILSVAQHRDSPYELYAHRLAGPAAGLSEQQVEALCAGEDPGFADERERVVLDTARLLLRTGALDDAAYQRAVETLGTPGLFEVTVIVGWYNHLATQLAVFDVRPPAETA</sequence>
<accession>A0A2T0N5V5</accession>
<dbReference type="InterPro" id="IPR003779">
    <property type="entry name" value="CMD-like"/>
</dbReference>
<dbReference type="RefSeq" id="WP_106238147.1">
    <property type="nucleotide sequence ID" value="NZ_JBFAIB010000014.1"/>
</dbReference>
<gene>
    <name evidence="2" type="ORF">B0I32_104530</name>
</gene>
<dbReference type="PANTHER" id="PTHR34846">
    <property type="entry name" value="4-CARBOXYMUCONOLACTONE DECARBOXYLASE FAMILY PROTEIN (AFU_ORTHOLOGUE AFUA_6G11590)"/>
    <property type="match status" value="1"/>
</dbReference>
<name>A0A2T0N5V5_9ACTN</name>
<dbReference type="Gene3D" id="1.20.1290.10">
    <property type="entry name" value="AhpD-like"/>
    <property type="match status" value="1"/>
</dbReference>
<dbReference type="OrthoDB" id="949132at2"/>
<dbReference type="PANTHER" id="PTHR34846:SF11">
    <property type="entry name" value="4-CARBOXYMUCONOLACTONE DECARBOXYLASE FAMILY PROTEIN (AFU_ORTHOLOGUE AFUA_6G11590)"/>
    <property type="match status" value="1"/>
</dbReference>
<keyword evidence="3" id="KW-1185">Reference proteome</keyword>
<evidence type="ECO:0000313" key="3">
    <source>
        <dbReference type="Proteomes" id="UP000238312"/>
    </source>
</evidence>
<dbReference type="AlphaFoldDB" id="A0A2T0N5V5"/>
<reference evidence="2 3" key="1">
    <citation type="submission" date="2018-03" db="EMBL/GenBank/DDBJ databases">
        <title>Genomic Encyclopedia of Type Strains, Phase III (KMG-III): the genomes of soil and plant-associated and newly described type strains.</title>
        <authorList>
            <person name="Whitman W."/>
        </authorList>
    </citation>
    <scope>NUCLEOTIDE SEQUENCE [LARGE SCALE GENOMIC DNA]</scope>
    <source>
        <strain evidence="2 3">CGMCC 4.7104</strain>
    </source>
</reference>
<evidence type="ECO:0000259" key="1">
    <source>
        <dbReference type="Pfam" id="PF02627"/>
    </source>
</evidence>
<organism evidence="2 3">
    <name type="scientific">Nonomuraea fuscirosea</name>
    <dbReference type="NCBI Taxonomy" id="1291556"/>
    <lineage>
        <taxon>Bacteria</taxon>
        <taxon>Bacillati</taxon>
        <taxon>Actinomycetota</taxon>
        <taxon>Actinomycetes</taxon>
        <taxon>Streptosporangiales</taxon>
        <taxon>Streptosporangiaceae</taxon>
        <taxon>Nonomuraea</taxon>
    </lineage>
</organism>
<protein>
    <submittedName>
        <fullName evidence="2">4-carboxymuconolactone decarboxylase</fullName>
    </submittedName>
</protein>
<evidence type="ECO:0000313" key="2">
    <source>
        <dbReference type="EMBL" id="PRX67773.1"/>
    </source>
</evidence>
<dbReference type="InterPro" id="IPR029032">
    <property type="entry name" value="AhpD-like"/>
</dbReference>
<comment type="caution">
    <text evidence="2">The sequence shown here is derived from an EMBL/GenBank/DDBJ whole genome shotgun (WGS) entry which is preliminary data.</text>
</comment>
<proteinExistence type="predicted"/>
<dbReference type="EMBL" id="PVNG01000004">
    <property type="protein sequence ID" value="PRX67773.1"/>
    <property type="molecule type" value="Genomic_DNA"/>
</dbReference>
<feature type="domain" description="Carboxymuconolactone decarboxylase-like" evidence="1">
    <location>
        <begin position="59"/>
        <end position="134"/>
    </location>
</feature>